<name>A0A9P5NP76_GYMJU</name>
<dbReference type="PANTHER" id="PTHR35204:SF1">
    <property type="entry name" value="ENTEROTOXIN"/>
    <property type="match status" value="1"/>
</dbReference>
<keyword evidence="2" id="KW-0732">Signal</keyword>
<dbReference type="OrthoDB" id="10261782at2759"/>
<gene>
    <name evidence="3" type="ORF">CPB84DRAFT_1706782</name>
</gene>
<feature type="signal peptide" evidence="2">
    <location>
        <begin position="1"/>
        <end position="35"/>
    </location>
</feature>
<dbReference type="AlphaFoldDB" id="A0A9P5NP76"/>
<evidence type="ECO:0000313" key="4">
    <source>
        <dbReference type="Proteomes" id="UP000724874"/>
    </source>
</evidence>
<protein>
    <submittedName>
        <fullName evidence="3">Uncharacterized protein</fullName>
    </submittedName>
</protein>
<comment type="caution">
    <text evidence="3">The sequence shown here is derived from an EMBL/GenBank/DDBJ whole genome shotgun (WGS) entry which is preliminary data.</text>
</comment>
<feature type="compositionally biased region" description="Polar residues" evidence="1">
    <location>
        <begin position="250"/>
        <end position="270"/>
    </location>
</feature>
<feature type="compositionally biased region" description="Basic and acidic residues" evidence="1">
    <location>
        <begin position="591"/>
        <end position="605"/>
    </location>
</feature>
<evidence type="ECO:0000256" key="1">
    <source>
        <dbReference type="SAM" id="MobiDB-lite"/>
    </source>
</evidence>
<organism evidence="3 4">
    <name type="scientific">Gymnopilus junonius</name>
    <name type="common">Spectacular rustgill mushroom</name>
    <name type="synonym">Gymnopilus spectabilis subsp. junonius</name>
    <dbReference type="NCBI Taxonomy" id="109634"/>
    <lineage>
        <taxon>Eukaryota</taxon>
        <taxon>Fungi</taxon>
        <taxon>Dikarya</taxon>
        <taxon>Basidiomycota</taxon>
        <taxon>Agaricomycotina</taxon>
        <taxon>Agaricomycetes</taxon>
        <taxon>Agaricomycetidae</taxon>
        <taxon>Agaricales</taxon>
        <taxon>Agaricineae</taxon>
        <taxon>Hymenogastraceae</taxon>
        <taxon>Gymnopilus</taxon>
    </lineage>
</organism>
<dbReference type="EMBL" id="JADNYJ010000029">
    <property type="protein sequence ID" value="KAF8903732.1"/>
    <property type="molecule type" value="Genomic_DNA"/>
</dbReference>
<feature type="chain" id="PRO_5040323317" evidence="2">
    <location>
        <begin position="36"/>
        <end position="632"/>
    </location>
</feature>
<evidence type="ECO:0000256" key="2">
    <source>
        <dbReference type="SAM" id="SignalP"/>
    </source>
</evidence>
<dbReference type="PANTHER" id="PTHR35204">
    <property type="entry name" value="YALI0A21131P"/>
    <property type="match status" value="1"/>
</dbReference>
<dbReference type="Proteomes" id="UP000724874">
    <property type="component" value="Unassembled WGS sequence"/>
</dbReference>
<accession>A0A9P5NP76</accession>
<dbReference type="InterPro" id="IPR038921">
    <property type="entry name" value="YOR389W-like"/>
</dbReference>
<sequence>MRTCPAVTPPISLMMGLELRGIFLLWLLCLNTALGYPGQTVFKSTVPIVKSLTNTTQWDLTAGPPINSASNLIFSSVNSFLQHWPNTRYRNGHNIVPSVIPVGTIIYHGTDKQEIPNHPEWAATDPEHSYVFCRTLKPDSGCWHLTLVATRPLKVLYFDGSSAAKMDDGPMDSQDLVVWGEVKPHWANSEGERITDLCEWGKKYEIDGFLRMEMDFEIMLCDFSNGVQPVSFLNIVPADQGTRRPKRPSSESQPSETSFTQPEIFGTSNGTEEDERRRFPLRIPPLFRVLEAGSWHNHFPGDPRFQPDYSRIVSFYDPVLFPSLHAARLGQGRLEHRLKMISLADVEAFSSHLDAVLKDWQGVPSGSGVDWKGIVRVVIDRYAERLELLHYILNSTSIMSEKDANATLKQAYRHTTGMIVPYTLHSAIPPSKEDRDLSSIESCIWASPIYELCSTTHTDYIENSGLASKLTHSEYVLLGAVKGVSKEICRVLVGLWAEGTEAGLAEPDLTIFDHDGASQPNMPAPIELVKNWKIKVENLMTWLDWSSNWLRCRPECSYEEMCYLPTWPWFARPKPRSIFLRNWLSRFQKDHGVKGDDDTYKKSDLENGEWVDPQPRCVRRLEPLEFKDESGL</sequence>
<evidence type="ECO:0000313" key="3">
    <source>
        <dbReference type="EMBL" id="KAF8903732.1"/>
    </source>
</evidence>
<reference evidence="3" key="1">
    <citation type="submission" date="2020-11" db="EMBL/GenBank/DDBJ databases">
        <authorList>
            <consortium name="DOE Joint Genome Institute"/>
            <person name="Ahrendt S."/>
            <person name="Riley R."/>
            <person name="Andreopoulos W."/>
            <person name="LaButti K."/>
            <person name="Pangilinan J."/>
            <person name="Ruiz-duenas F.J."/>
            <person name="Barrasa J.M."/>
            <person name="Sanchez-Garcia M."/>
            <person name="Camarero S."/>
            <person name="Miyauchi S."/>
            <person name="Serrano A."/>
            <person name="Linde D."/>
            <person name="Babiker R."/>
            <person name="Drula E."/>
            <person name="Ayuso-Fernandez I."/>
            <person name="Pacheco R."/>
            <person name="Padilla G."/>
            <person name="Ferreira P."/>
            <person name="Barriuso J."/>
            <person name="Kellner H."/>
            <person name="Castanera R."/>
            <person name="Alfaro M."/>
            <person name="Ramirez L."/>
            <person name="Pisabarro A.G."/>
            <person name="Kuo A."/>
            <person name="Tritt A."/>
            <person name="Lipzen A."/>
            <person name="He G."/>
            <person name="Yan M."/>
            <person name="Ng V."/>
            <person name="Cullen D."/>
            <person name="Martin F."/>
            <person name="Rosso M.-N."/>
            <person name="Henrissat B."/>
            <person name="Hibbett D."/>
            <person name="Martinez A.T."/>
            <person name="Grigoriev I.V."/>
        </authorList>
    </citation>
    <scope>NUCLEOTIDE SEQUENCE</scope>
    <source>
        <strain evidence="3">AH 44721</strain>
    </source>
</reference>
<keyword evidence="4" id="KW-1185">Reference proteome</keyword>
<feature type="region of interest" description="Disordered" evidence="1">
    <location>
        <begin position="591"/>
        <end position="611"/>
    </location>
</feature>
<feature type="region of interest" description="Disordered" evidence="1">
    <location>
        <begin position="238"/>
        <end position="276"/>
    </location>
</feature>
<proteinExistence type="predicted"/>